<dbReference type="NCBIfam" id="NF041644">
    <property type="entry name" value="CBO0543_fam"/>
    <property type="match status" value="1"/>
</dbReference>
<keyword evidence="1" id="KW-1133">Transmembrane helix</keyword>
<organism evidence="2 3">
    <name type="scientific">Ectobacillus funiculus</name>
    <dbReference type="NCBI Taxonomy" id="137993"/>
    <lineage>
        <taxon>Bacteria</taxon>
        <taxon>Bacillati</taxon>
        <taxon>Bacillota</taxon>
        <taxon>Bacilli</taxon>
        <taxon>Bacillales</taxon>
        <taxon>Bacillaceae</taxon>
        <taxon>Ectobacillus</taxon>
    </lineage>
</organism>
<keyword evidence="3" id="KW-1185">Reference proteome</keyword>
<dbReference type="RefSeq" id="WP_379948365.1">
    <property type="nucleotide sequence ID" value="NZ_JBHMAF010000020.1"/>
</dbReference>
<dbReference type="Proteomes" id="UP001589609">
    <property type="component" value="Unassembled WGS sequence"/>
</dbReference>
<feature type="transmembrane region" description="Helical" evidence="1">
    <location>
        <begin position="6"/>
        <end position="25"/>
    </location>
</feature>
<feature type="transmembrane region" description="Helical" evidence="1">
    <location>
        <begin position="101"/>
        <end position="119"/>
    </location>
</feature>
<name>A0ABV5WCK5_9BACI</name>
<comment type="caution">
    <text evidence="2">The sequence shown here is derived from an EMBL/GenBank/DDBJ whole genome shotgun (WGS) entry which is preliminary data.</text>
</comment>
<dbReference type="InterPro" id="IPR048147">
    <property type="entry name" value="CBO0543-like"/>
</dbReference>
<evidence type="ECO:0000313" key="3">
    <source>
        <dbReference type="Proteomes" id="UP001589609"/>
    </source>
</evidence>
<gene>
    <name evidence="2" type="ORF">ACFFMS_06190</name>
</gene>
<feature type="transmembrane region" description="Helical" evidence="1">
    <location>
        <begin position="131"/>
        <end position="148"/>
    </location>
</feature>
<reference evidence="2 3" key="1">
    <citation type="submission" date="2024-09" db="EMBL/GenBank/DDBJ databases">
        <authorList>
            <person name="Sun Q."/>
            <person name="Mori K."/>
        </authorList>
    </citation>
    <scope>NUCLEOTIDE SEQUENCE [LARGE SCALE GENOMIC DNA]</scope>
    <source>
        <strain evidence="2 3">JCM 11201</strain>
    </source>
</reference>
<accession>A0ABV5WCK5</accession>
<feature type="transmembrane region" description="Helical" evidence="1">
    <location>
        <begin position="37"/>
        <end position="57"/>
    </location>
</feature>
<proteinExistence type="predicted"/>
<dbReference type="EMBL" id="JBHMAF010000020">
    <property type="protein sequence ID" value="MFB9758126.1"/>
    <property type="molecule type" value="Genomic_DNA"/>
</dbReference>
<protein>
    <submittedName>
        <fullName evidence="2">CBO0543 family protein</fullName>
    </submittedName>
</protein>
<sequence>MLHIIGSYMTLVVAFLTIFAAWRFGDWRDWRKYYPTILFTVIVNFLITILTYNHSLWHFEKTLFIPNHVLADIFIKFLNYPAIVLLYLSRYPYNSRLPRQLTYLISWVVVFSLIEWMFVCTKITTYHNGWNIWWSIVVWVFMFIGFRIHHTRPLWAWLLCFVGTAFLVFYFHLPITKLK</sequence>
<evidence type="ECO:0000256" key="1">
    <source>
        <dbReference type="SAM" id="Phobius"/>
    </source>
</evidence>
<evidence type="ECO:0000313" key="2">
    <source>
        <dbReference type="EMBL" id="MFB9758126.1"/>
    </source>
</evidence>
<feature type="transmembrane region" description="Helical" evidence="1">
    <location>
        <begin position="155"/>
        <end position="173"/>
    </location>
</feature>
<feature type="transmembrane region" description="Helical" evidence="1">
    <location>
        <begin position="69"/>
        <end position="89"/>
    </location>
</feature>
<keyword evidence="1" id="KW-0472">Membrane</keyword>
<keyword evidence="1" id="KW-0812">Transmembrane</keyword>